<dbReference type="GeneID" id="17043293"/>
<name>I0Z3S2_COCSC</name>
<dbReference type="KEGG" id="csl:COCSUDRAFT_32604"/>
<comment type="caution">
    <text evidence="1">The sequence shown here is derived from an EMBL/GenBank/DDBJ whole genome shotgun (WGS) entry which is preliminary data.</text>
</comment>
<dbReference type="EMBL" id="AGSI01000004">
    <property type="protein sequence ID" value="EIE25291.1"/>
    <property type="molecule type" value="Genomic_DNA"/>
</dbReference>
<sequence>MKALEAQNVYNPDPLIYKTALSMVRSASLNCYIFPASEGDTLETKMSLLQGQLGIGDACTYRLIEKNVVSLLPPTKDELRKDAANALTDLIRSYRHLDDVLDRAYGGDVFAAEDALTSLQYTMASTASFQKVIERCLELDSKGTVIG</sequence>
<proteinExistence type="predicted"/>
<keyword evidence="2" id="KW-1185">Reference proteome</keyword>
<dbReference type="OrthoDB" id="1895912at2759"/>
<dbReference type="PANTHER" id="PTHR36398:SF1">
    <property type="entry name" value="PLASMA MEMBRANE FUSION PROTEIN"/>
    <property type="match status" value="1"/>
</dbReference>
<evidence type="ECO:0000313" key="2">
    <source>
        <dbReference type="Proteomes" id="UP000007264"/>
    </source>
</evidence>
<gene>
    <name evidence="1" type="ORF">COCSUDRAFT_32604</name>
</gene>
<protein>
    <submittedName>
        <fullName evidence="1">Uncharacterized protein</fullName>
    </submittedName>
</protein>
<evidence type="ECO:0000313" key="1">
    <source>
        <dbReference type="EMBL" id="EIE25291.1"/>
    </source>
</evidence>
<dbReference type="GO" id="GO:0009507">
    <property type="term" value="C:chloroplast"/>
    <property type="evidence" value="ECO:0007669"/>
    <property type="project" value="TreeGrafter"/>
</dbReference>
<dbReference type="AlphaFoldDB" id="I0Z3S2"/>
<reference evidence="1 2" key="1">
    <citation type="journal article" date="2012" name="Genome Biol.">
        <title>The genome of the polar eukaryotic microalga coccomyxa subellipsoidea reveals traits of cold adaptation.</title>
        <authorList>
            <person name="Blanc G."/>
            <person name="Agarkova I."/>
            <person name="Grimwood J."/>
            <person name="Kuo A."/>
            <person name="Brueggeman A."/>
            <person name="Dunigan D."/>
            <person name="Gurnon J."/>
            <person name="Ladunga I."/>
            <person name="Lindquist E."/>
            <person name="Lucas S."/>
            <person name="Pangilinan J."/>
            <person name="Proschold T."/>
            <person name="Salamov A."/>
            <person name="Schmutz J."/>
            <person name="Weeks D."/>
            <person name="Yamada T."/>
            <person name="Claverie J.M."/>
            <person name="Grigoriev I."/>
            <person name="Van Etten J."/>
            <person name="Lomsadze A."/>
            <person name="Borodovsky M."/>
        </authorList>
    </citation>
    <scope>NUCLEOTIDE SEQUENCE [LARGE SCALE GENOMIC DNA]</scope>
    <source>
        <strain evidence="1 2">C-169</strain>
    </source>
</reference>
<dbReference type="PANTHER" id="PTHR36398">
    <property type="entry name" value="PLASMA MEMBRANE FUSION PROTEIN"/>
    <property type="match status" value="1"/>
</dbReference>
<accession>I0Z3S2</accession>
<dbReference type="RefSeq" id="XP_005649835.1">
    <property type="nucleotide sequence ID" value="XM_005649778.1"/>
</dbReference>
<organism evidence="1 2">
    <name type="scientific">Coccomyxa subellipsoidea (strain C-169)</name>
    <name type="common">Green microalga</name>
    <dbReference type="NCBI Taxonomy" id="574566"/>
    <lineage>
        <taxon>Eukaryota</taxon>
        <taxon>Viridiplantae</taxon>
        <taxon>Chlorophyta</taxon>
        <taxon>core chlorophytes</taxon>
        <taxon>Trebouxiophyceae</taxon>
        <taxon>Trebouxiophyceae incertae sedis</taxon>
        <taxon>Coccomyxaceae</taxon>
        <taxon>Coccomyxa</taxon>
        <taxon>Coccomyxa subellipsoidea</taxon>
    </lineage>
</organism>
<dbReference type="Proteomes" id="UP000007264">
    <property type="component" value="Unassembled WGS sequence"/>
</dbReference>